<evidence type="ECO:0008006" key="12">
    <source>
        <dbReference type="Google" id="ProtNLM"/>
    </source>
</evidence>
<dbReference type="CTD" id="37917"/>
<evidence type="ECO:0000256" key="8">
    <source>
        <dbReference type="SAM" id="Phobius"/>
    </source>
</evidence>
<evidence type="ECO:0000256" key="4">
    <source>
        <dbReference type="ARBA" id="ARBA00022989"/>
    </source>
</evidence>
<organism evidence="10 11">
    <name type="scientific">Drosophila ananassae</name>
    <name type="common">Fruit fly</name>
    <dbReference type="NCBI Taxonomy" id="7217"/>
    <lineage>
        <taxon>Eukaryota</taxon>
        <taxon>Metazoa</taxon>
        <taxon>Ecdysozoa</taxon>
        <taxon>Arthropoda</taxon>
        <taxon>Hexapoda</taxon>
        <taxon>Insecta</taxon>
        <taxon>Pterygota</taxon>
        <taxon>Neoptera</taxon>
        <taxon>Endopterygota</taxon>
        <taxon>Diptera</taxon>
        <taxon>Brachycera</taxon>
        <taxon>Muscomorpha</taxon>
        <taxon>Ephydroidea</taxon>
        <taxon>Drosophilidae</taxon>
        <taxon>Drosophila</taxon>
        <taxon>Sophophora</taxon>
    </lineage>
</organism>
<keyword evidence="7" id="KW-0325">Glycoprotein</keyword>
<accession>B3MFT9</accession>
<keyword evidence="9" id="KW-0732">Signal</keyword>
<dbReference type="Proteomes" id="UP000007801">
    <property type="component" value="Unassembled WGS sequence"/>
</dbReference>
<keyword evidence="2" id="KW-1003">Cell membrane</keyword>
<dbReference type="GeneID" id="6502508"/>
<feature type="transmembrane region" description="Helical" evidence="8">
    <location>
        <begin position="360"/>
        <end position="385"/>
    </location>
</feature>
<feature type="transmembrane region" description="Helical" evidence="8">
    <location>
        <begin position="300"/>
        <end position="320"/>
    </location>
</feature>
<keyword evidence="4 8" id="KW-1133">Transmembrane helix</keyword>
<sequence length="576" mass="67303">MYLWLQCLIFLKYVGASGQGPIQAIQKLNNAFQMELNVFIDCEDWFRFQDESIFQILDTPRILFTKSDIGNYRIYGNFTEKTLIVVFFPEAKNSLDPLVTKLLSNLVDNLHEIHVVFVAAEEPDDSWKMNLYTFCYKEGLINVILIYNENIYSYLPYPKIQPIRLANISEYFERKRILSNLRGLPIRTVRIDISPGDFEYLNQDNETIRVGTLFFALREFTDRYNATILGELLPSVQGFDVYVELSKMLYRKEIDVICYLKDLNIPSPYTKPLSILSEHFIVPYARPIGSYLYYYKPFEWTLWMAVAGTVVYGTLMLYIMSRRVGIEFGQCLLYSLSHILFTCNHANSSTGWRVKVVEGILILGGFVLTNLYLSTLSSILTLGLYEPEYNTLEDLAKAPYPSLHDAFYVENLKSKTFLPEALRKNAINPNNNTLLRIYRDNLNESYMYVMYDGRRELNLMQQRLLKTPRFHTVEEPIGFALNSIPVSKSLPYLNILNQFMRRLQEHGIFIKIKADVFQVMIEQGIYTLMRDNEPPAKPFDLEYYFFAFALWAVGLFISLLFFLAEILRISYKTWRV</sequence>
<dbReference type="PANTHER" id="PTHR42643:SF39">
    <property type="entry name" value="IONOTROPIC RECEPTOR 56A-RELATED"/>
    <property type="match status" value="1"/>
</dbReference>
<dbReference type="InterPro" id="IPR052192">
    <property type="entry name" value="Insect_Ionotropic_Sensory_Rcpt"/>
</dbReference>
<feature type="transmembrane region" description="Helical" evidence="8">
    <location>
        <begin position="543"/>
        <end position="567"/>
    </location>
</feature>
<evidence type="ECO:0000313" key="10">
    <source>
        <dbReference type="EMBL" id="EDV37779.2"/>
    </source>
</evidence>
<dbReference type="OrthoDB" id="5984008at2759"/>
<keyword evidence="11" id="KW-1185">Reference proteome</keyword>
<keyword evidence="3 8" id="KW-0812">Transmembrane</keyword>
<evidence type="ECO:0000256" key="2">
    <source>
        <dbReference type="ARBA" id="ARBA00022475"/>
    </source>
</evidence>
<evidence type="ECO:0000256" key="6">
    <source>
        <dbReference type="ARBA" id="ARBA00023170"/>
    </source>
</evidence>
<dbReference type="InParanoid" id="B3MFT9"/>
<keyword evidence="6" id="KW-0675">Receptor</keyword>
<dbReference type="eggNOG" id="ENOG502TM0I">
    <property type="taxonomic scope" value="Eukaryota"/>
</dbReference>
<dbReference type="KEGG" id="dan:6502508"/>
<evidence type="ECO:0000313" key="11">
    <source>
        <dbReference type="Proteomes" id="UP000007801"/>
    </source>
</evidence>
<dbReference type="EMBL" id="CH902619">
    <property type="protein sequence ID" value="EDV37779.2"/>
    <property type="molecule type" value="Genomic_DNA"/>
</dbReference>
<dbReference type="HOGENOM" id="CLU_028766_1_0_1"/>
<protein>
    <recommendedName>
        <fullName evidence="12">Ionotropic glutamate receptor C-terminal domain-containing protein</fullName>
    </recommendedName>
</protein>
<dbReference type="PANTHER" id="PTHR42643">
    <property type="entry name" value="IONOTROPIC RECEPTOR 20A-RELATED"/>
    <property type="match status" value="1"/>
</dbReference>
<feature type="chain" id="PRO_5006454714" description="Ionotropic glutamate receptor C-terminal domain-containing protein" evidence="9">
    <location>
        <begin position="17"/>
        <end position="576"/>
    </location>
</feature>
<dbReference type="FunCoup" id="B3MFT9">
    <property type="interactions" value="18"/>
</dbReference>
<comment type="subcellular location">
    <subcellularLocation>
        <location evidence="1">Cell membrane</location>
        <topology evidence="1">Multi-pass membrane protein</topology>
    </subcellularLocation>
</comment>
<dbReference type="SUPFAM" id="SSF53850">
    <property type="entry name" value="Periplasmic binding protein-like II"/>
    <property type="match status" value="1"/>
</dbReference>
<gene>
    <name evidence="10" type="primary">Dana\GF19765</name>
    <name evidence="10" type="synonym">dana_GLEANR_22171</name>
    <name evidence="10" type="ORF">GF19765</name>
</gene>
<evidence type="ECO:0000256" key="9">
    <source>
        <dbReference type="SAM" id="SignalP"/>
    </source>
</evidence>
<name>B3MFT9_DROAN</name>
<dbReference type="Gene3D" id="1.10.287.70">
    <property type="match status" value="1"/>
</dbReference>
<feature type="signal peptide" evidence="9">
    <location>
        <begin position="1"/>
        <end position="16"/>
    </location>
</feature>
<evidence type="ECO:0000256" key="5">
    <source>
        <dbReference type="ARBA" id="ARBA00023136"/>
    </source>
</evidence>
<keyword evidence="5 8" id="KW-0472">Membrane</keyword>
<dbReference type="GO" id="GO:0005886">
    <property type="term" value="C:plasma membrane"/>
    <property type="evidence" value="ECO:0007669"/>
    <property type="project" value="UniProtKB-SubCell"/>
</dbReference>
<reference evidence="10 11" key="1">
    <citation type="journal article" date="2007" name="Nature">
        <title>Evolution of genes and genomes on the Drosophila phylogeny.</title>
        <authorList>
            <consortium name="Drosophila 12 Genomes Consortium"/>
            <person name="Clark A.G."/>
            <person name="Eisen M.B."/>
            <person name="Smith D.R."/>
            <person name="Bergman C.M."/>
            <person name="Oliver B."/>
            <person name="Markow T.A."/>
            <person name="Kaufman T.C."/>
            <person name="Kellis M."/>
            <person name="Gelbart W."/>
            <person name="Iyer V.N."/>
            <person name="Pollard D.A."/>
            <person name="Sackton T.B."/>
            <person name="Larracuente A.M."/>
            <person name="Singh N.D."/>
            <person name="Abad J.P."/>
            <person name="Abt D.N."/>
            <person name="Adryan B."/>
            <person name="Aguade M."/>
            <person name="Akashi H."/>
            <person name="Anderson W.W."/>
            <person name="Aquadro C.F."/>
            <person name="Ardell D.H."/>
            <person name="Arguello R."/>
            <person name="Artieri C.G."/>
            <person name="Barbash D.A."/>
            <person name="Barker D."/>
            <person name="Barsanti P."/>
            <person name="Batterham P."/>
            <person name="Batzoglou S."/>
            <person name="Begun D."/>
            <person name="Bhutkar A."/>
            <person name="Blanco E."/>
            <person name="Bosak S.A."/>
            <person name="Bradley R.K."/>
            <person name="Brand A.D."/>
            <person name="Brent M.R."/>
            <person name="Brooks A.N."/>
            <person name="Brown R.H."/>
            <person name="Butlin R.K."/>
            <person name="Caggese C."/>
            <person name="Calvi B.R."/>
            <person name="Bernardo de Carvalho A."/>
            <person name="Caspi A."/>
            <person name="Castrezana S."/>
            <person name="Celniker S.E."/>
            <person name="Chang J.L."/>
            <person name="Chapple C."/>
            <person name="Chatterji S."/>
            <person name="Chinwalla A."/>
            <person name="Civetta A."/>
            <person name="Clifton S.W."/>
            <person name="Comeron J.M."/>
            <person name="Costello J.C."/>
            <person name="Coyne J.A."/>
            <person name="Daub J."/>
            <person name="David R.G."/>
            <person name="Delcher A.L."/>
            <person name="Delehaunty K."/>
            <person name="Do C.B."/>
            <person name="Ebling H."/>
            <person name="Edwards K."/>
            <person name="Eickbush T."/>
            <person name="Evans J.D."/>
            <person name="Filipski A."/>
            <person name="Findeiss S."/>
            <person name="Freyhult E."/>
            <person name="Fulton L."/>
            <person name="Fulton R."/>
            <person name="Garcia A.C."/>
            <person name="Gardiner A."/>
            <person name="Garfield D.A."/>
            <person name="Garvin B.E."/>
            <person name="Gibson G."/>
            <person name="Gilbert D."/>
            <person name="Gnerre S."/>
            <person name="Godfrey J."/>
            <person name="Good R."/>
            <person name="Gotea V."/>
            <person name="Gravely B."/>
            <person name="Greenberg A.J."/>
            <person name="Griffiths-Jones S."/>
            <person name="Gross S."/>
            <person name="Guigo R."/>
            <person name="Gustafson E.A."/>
            <person name="Haerty W."/>
            <person name="Hahn M.W."/>
            <person name="Halligan D.L."/>
            <person name="Halpern A.L."/>
            <person name="Halter G.M."/>
            <person name="Han M.V."/>
            <person name="Heger A."/>
            <person name="Hillier L."/>
            <person name="Hinrichs A.S."/>
            <person name="Holmes I."/>
            <person name="Hoskins R.A."/>
            <person name="Hubisz M.J."/>
            <person name="Hultmark D."/>
            <person name="Huntley M.A."/>
            <person name="Jaffe D.B."/>
            <person name="Jagadeeshan S."/>
            <person name="Jeck W.R."/>
            <person name="Johnson J."/>
            <person name="Jones C.D."/>
            <person name="Jordan W.C."/>
            <person name="Karpen G.H."/>
            <person name="Kataoka E."/>
            <person name="Keightley P.D."/>
            <person name="Kheradpour P."/>
            <person name="Kirkness E.F."/>
            <person name="Koerich L.B."/>
            <person name="Kristiansen K."/>
            <person name="Kudrna D."/>
            <person name="Kulathinal R.J."/>
            <person name="Kumar S."/>
            <person name="Kwok R."/>
            <person name="Lander E."/>
            <person name="Langley C.H."/>
            <person name="Lapoint R."/>
            <person name="Lazzaro B.P."/>
            <person name="Lee S.J."/>
            <person name="Levesque L."/>
            <person name="Li R."/>
            <person name="Lin C.F."/>
            <person name="Lin M.F."/>
            <person name="Lindblad-Toh K."/>
            <person name="Llopart A."/>
            <person name="Long M."/>
            <person name="Low L."/>
            <person name="Lozovsky E."/>
            <person name="Lu J."/>
            <person name="Luo M."/>
            <person name="Machado C.A."/>
            <person name="Makalowski W."/>
            <person name="Marzo M."/>
            <person name="Matsuda M."/>
            <person name="Matzkin L."/>
            <person name="McAllister B."/>
            <person name="McBride C.S."/>
            <person name="McKernan B."/>
            <person name="McKernan K."/>
            <person name="Mendez-Lago M."/>
            <person name="Minx P."/>
            <person name="Mollenhauer M.U."/>
            <person name="Montooth K."/>
            <person name="Mount S.M."/>
            <person name="Mu X."/>
            <person name="Myers E."/>
            <person name="Negre B."/>
            <person name="Newfeld S."/>
            <person name="Nielsen R."/>
            <person name="Noor M.A."/>
            <person name="O'Grady P."/>
            <person name="Pachter L."/>
            <person name="Papaceit M."/>
            <person name="Parisi M.J."/>
            <person name="Parisi M."/>
            <person name="Parts L."/>
            <person name="Pedersen J.S."/>
            <person name="Pesole G."/>
            <person name="Phillippy A.M."/>
            <person name="Ponting C.P."/>
            <person name="Pop M."/>
            <person name="Porcelli D."/>
            <person name="Powell J.R."/>
            <person name="Prohaska S."/>
            <person name="Pruitt K."/>
            <person name="Puig M."/>
            <person name="Quesneville H."/>
            <person name="Ram K.R."/>
            <person name="Rand D."/>
            <person name="Rasmussen M.D."/>
            <person name="Reed L.K."/>
            <person name="Reenan R."/>
            <person name="Reily A."/>
            <person name="Remington K.A."/>
            <person name="Rieger T.T."/>
            <person name="Ritchie M.G."/>
            <person name="Robin C."/>
            <person name="Rogers Y.H."/>
            <person name="Rohde C."/>
            <person name="Rozas J."/>
            <person name="Rubenfield M.J."/>
            <person name="Ruiz A."/>
            <person name="Russo S."/>
            <person name="Salzberg S.L."/>
            <person name="Sanchez-Gracia A."/>
            <person name="Saranga D.J."/>
            <person name="Sato H."/>
            <person name="Schaeffer S.W."/>
            <person name="Schatz M.C."/>
            <person name="Schlenke T."/>
            <person name="Schwartz R."/>
            <person name="Segarra C."/>
            <person name="Singh R.S."/>
            <person name="Sirot L."/>
            <person name="Sirota M."/>
            <person name="Sisneros N.B."/>
            <person name="Smith C.D."/>
            <person name="Smith T.F."/>
            <person name="Spieth J."/>
            <person name="Stage D.E."/>
            <person name="Stark A."/>
            <person name="Stephan W."/>
            <person name="Strausberg R.L."/>
            <person name="Strempel S."/>
            <person name="Sturgill D."/>
            <person name="Sutton G."/>
            <person name="Sutton G.G."/>
            <person name="Tao W."/>
            <person name="Teichmann S."/>
            <person name="Tobari Y.N."/>
            <person name="Tomimura Y."/>
            <person name="Tsolas J.M."/>
            <person name="Valente V.L."/>
            <person name="Venter E."/>
            <person name="Venter J.C."/>
            <person name="Vicario S."/>
            <person name="Vieira F.G."/>
            <person name="Vilella A.J."/>
            <person name="Villasante A."/>
            <person name="Walenz B."/>
            <person name="Wang J."/>
            <person name="Wasserman M."/>
            <person name="Watts T."/>
            <person name="Wilson D."/>
            <person name="Wilson R.K."/>
            <person name="Wing R.A."/>
            <person name="Wolfner M.F."/>
            <person name="Wong A."/>
            <person name="Wong G.K."/>
            <person name="Wu C.I."/>
            <person name="Wu G."/>
            <person name="Yamamoto D."/>
            <person name="Yang H.P."/>
            <person name="Yang S.P."/>
            <person name="Yorke J.A."/>
            <person name="Yoshida K."/>
            <person name="Zdobnov E."/>
            <person name="Zhang P."/>
            <person name="Zhang Y."/>
            <person name="Zimin A.V."/>
            <person name="Baldwin J."/>
            <person name="Abdouelleil A."/>
            <person name="Abdulkadir J."/>
            <person name="Abebe A."/>
            <person name="Abera B."/>
            <person name="Abreu J."/>
            <person name="Acer S.C."/>
            <person name="Aftuck L."/>
            <person name="Alexander A."/>
            <person name="An P."/>
            <person name="Anderson E."/>
            <person name="Anderson S."/>
            <person name="Arachi H."/>
            <person name="Azer M."/>
            <person name="Bachantsang P."/>
            <person name="Barry A."/>
            <person name="Bayul T."/>
            <person name="Berlin A."/>
            <person name="Bessette D."/>
            <person name="Bloom T."/>
            <person name="Blye J."/>
            <person name="Boguslavskiy L."/>
            <person name="Bonnet C."/>
            <person name="Boukhgalter B."/>
            <person name="Bourzgui I."/>
            <person name="Brown A."/>
            <person name="Cahill P."/>
            <person name="Channer S."/>
            <person name="Cheshatsang Y."/>
            <person name="Chuda L."/>
            <person name="Citroen M."/>
            <person name="Collymore A."/>
            <person name="Cooke P."/>
            <person name="Costello M."/>
            <person name="D'Aco K."/>
            <person name="Daza R."/>
            <person name="De Haan G."/>
            <person name="DeGray S."/>
            <person name="DeMaso C."/>
            <person name="Dhargay N."/>
            <person name="Dooley K."/>
            <person name="Dooley E."/>
            <person name="Doricent M."/>
            <person name="Dorje P."/>
            <person name="Dorjee K."/>
            <person name="Dupes A."/>
            <person name="Elong R."/>
            <person name="Falk J."/>
            <person name="Farina A."/>
            <person name="Faro S."/>
            <person name="Ferguson D."/>
            <person name="Fisher S."/>
            <person name="Foley C.D."/>
            <person name="Franke A."/>
            <person name="Friedrich D."/>
            <person name="Gadbois L."/>
            <person name="Gearin G."/>
            <person name="Gearin C.R."/>
            <person name="Giannoukos G."/>
            <person name="Goode T."/>
            <person name="Graham J."/>
            <person name="Grandbois E."/>
            <person name="Grewal S."/>
            <person name="Gyaltsen K."/>
            <person name="Hafez N."/>
            <person name="Hagos B."/>
            <person name="Hall J."/>
            <person name="Henson C."/>
            <person name="Hollinger A."/>
            <person name="Honan T."/>
            <person name="Huard M.D."/>
            <person name="Hughes L."/>
            <person name="Hurhula B."/>
            <person name="Husby M.E."/>
            <person name="Kamat A."/>
            <person name="Kanga B."/>
            <person name="Kashin S."/>
            <person name="Khazanovich D."/>
            <person name="Kisner P."/>
            <person name="Lance K."/>
            <person name="Lara M."/>
            <person name="Lee W."/>
            <person name="Lennon N."/>
            <person name="Letendre F."/>
            <person name="LeVine R."/>
            <person name="Lipovsky A."/>
            <person name="Liu X."/>
            <person name="Liu J."/>
            <person name="Liu S."/>
            <person name="Lokyitsang T."/>
            <person name="Lokyitsang Y."/>
            <person name="Lubonja R."/>
            <person name="Lui A."/>
            <person name="MacDonald P."/>
            <person name="Magnisalis V."/>
            <person name="Maru K."/>
            <person name="Matthews C."/>
            <person name="McCusker W."/>
            <person name="McDonough S."/>
            <person name="Mehta T."/>
            <person name="Meldrim J."/>
            <person name="Meneus L."/>
            <person name="Mihai O."/>
            <person name="Mihalev A."/>
            <person name="Mihova T."/>
            <person name="Mittelman R."/>
            <person name="Mlenga V."/>
            <person name="Montmayeur A."/>
            <person name="Mulrain L."/>
            <person name="Navidi A."/>
            <person name="Naylor J."/>
            <person name="Negash T."/>
            <person name="Nguyen T."/>
            <person name="Nguyen N."/>
            <person name="Nicol R."/>
            <person name="Norbu C."/>
            <person name="Norbu N."/>
            <person name="Novod N."/>
            <person name="O'Neill B."/>
            <person name="Osman S."/>
            <person name="Markiewicz E."/>
            <person name="Oyono O.L."/>
            <person name="Patti C."/>
            <person name="Phunkhang P."/>
            <person name="Pierre F."/>
            <person name="Priest M."/>
            <person name="Raghuraman S."/>
            <person name="Rege F."/>
            <person name="Reyes R."/>
            <person name="Rise C."/>
            <person name="Rogov P."/>
            <person name="Ross K."/>
            <person name="Ryan E."/>
            <person name="Settipalli S."/>
            <person name="Shea T."/>
            <person name="Sherpa N."/>
            <person name="Shi L."/>
            <person name="Shih D."/>
            <person name="Sparrow T."/>
            <person name="Spaulding J."/>
            <person name="Stalker J."/>
            <person name="Stange-Thomann N."/>
            <person name="Stavropoulos S."/>
            <person name="Stone C."/>
            <person name="Strader C."/>
            <person name="Tesfaye S."/>
            <person name="Thomson T."/>
            <person name="Thoulutsang Y."/>
            <person name="Thoulutsang D."/>
            <person name="Topham K."/>
            <person name="Topping I."/>
            <person name="Tsamla T."/>
            <person name="Vassiliev H."/>
            <person name="Vo A."/>
            <person name="Wangchuk T."/>
            <person name="Wangdi T."/>
            <person name="Weiand M."/>
            <person name="Wilkinson J."/>
            <person name="Wilson A."/>
            <person name="Yadav S."/>
            <person name="Young G."/>
            <person name="Yu Q."/>
            <person name="Zembek L."/>
            <person name="Zhong D."/>
            <person name="Zimmer A."/>
            <person name="Zwirko Z."/>
            <person name="Jaffe D.B."/>
            <person name="Alvarez P."/>
            <person name="Brockman W."/>
            <person name="Butler J."/>
            <person name="Chin C."/>
            <person name="Gnerre S."/>
            <person name="Grabherr M."/>
            <person name="Kleber M."/>
            <person name="Mauceli E."/>
            <person name="MacCallum I."/>
        </authorList>
    </citation>
    <scope>NUCLEOTIDE SEQUENCE [LARGE SCALE GENOMIC DNA]</scope>
    <source>
        <strain evidence="11">Tucson 14024-0371.13</strain>
    </source>
</reference>
<evidence type="ECO:0000256" key="7">
    <source>
        <dbReference type="ARBA" id="ARBA00023180"/>
    </source>
</evidence>
<dbReference type="STRING" id="7217.B3MFT9"/>
<evidence type="ECO:0000256" key="1">
    <source>
        <dbReference type="ARBA" id="ARBA00004651"/>
    </source>
</evidence>
<evidence type="ECO:0000256" key="3">
    <source>
        <dbReference type="ARBA" id="ARBA00022692"/>
    </source>
</evidence>
<proteinExistence type="predicted"/>
<dbReference type="AlphaFoldDB" id="B3MFT9"/>